<feature type="compositionally biased region" description="Basic and acidic residues" evidence="1">
    <location>
        <begin position="50"/>
        <end position="61"/>
    </location>
</feature>
<dbReference type="AlphaFoldDB" id="A0A1E5R862"/>
<protein>
    <submittedName>
        <fullName evidence="2">Uncharacterized protein</fullName>
    </submittedName>
</protein>
<dbReference type="EMBL" id="LPNM01000009">
    <property type="protein sequence ID" value="OEJ83096.1"/>
    <property type="molecule type" value="Genomic_DNA"/>
</dbReference>
<feature type="region of interest" description="Disordered" evidence="1">
    <location>
        <begin position="1"/>
        <end position="69"/>
    </location>
</feature>
<feature type="compositionally biased region" description="Polar residues" evidence="1">
    <location>
        <begin position="96"/>
        <end position="106"/>
    </location>
</feature>
<evidence type="ECO:0000313" key="2">
    <source>
        <dbReference type="EMBL" id="OEJ83096.1"/>
    </source>
</evidence>
<feature type="compositionally biased region" description="Low complexity" evidence="1">
    <location>
        <begin position="107"/>
        <end position="126"/>
    </location>
</feature>
<accession>A0A1E5R862</accession>
<feature type="compositionally biased region" description="Low complexity" evidence="1">
    <location>
        <begin position="251"/>
        <end position="260"/>
    </location>
</feature>
<dbReference type="Proteomes" id="UP000095728">
    <property type="component" value="Unassembled WGS sequence"/>
</dbReference>
<dbReference type="InParanoid" id="A0A1E5R862"/>
<feature type="region of interest" description="Disordered" evidence="1">
    <location>
        <begin position="189"/>
        <end position="212"/>
    </location>
</feature>
<gene>
    <name evidence="2" type="ORF">AWRI3579_g3294</name>
</gene>
<evidence type="ECO:0000256" key="1">
    <source>
        <dbReference type="SAM" id="MobiDB-lite"/>
    </source>
</evidence>
<feature type="compositionally biased region" description="Basic and acidic residues" evidence="1">
    <location>
        <begin position="189"/>
        <end position="201"/>
    </location>
</feature>
<proteinExistence type="predicted"/>
<dbReference type="OrthoDB" id="4065597at2759"/>
<keyword evidence="3" id="KW-1185">Reference proteome</keyword>
<comment type="caution">
    <text evidence="2">The sequence shown here is derived from an EMBL/GenBank/DDBJ whole genome shotgun (WGS) entry which is preliminary data.</text>
</comment>
<organism evidence="2 3">
    <name type="scientific">Hanseniaspora osmophila</name>
    <dbReference type="NCBI Taxonomy" id="56408"/>
    <lineage>
        <taxon>Eukaryota</taxon>
        <taxon>Fungi</taxon>
        <taxon>Dikarya</taxon>
        <taxon>Ascomycota</taxon>
        <taxon>Saccharomycotina</taxon>
        <taxon>Saccharomycetes</taxon>
        <taxon>Saccharomycodales</taxon>
        <taxon>Saccharomycodaceae</taxon>
        <taxon>Hanseniaspora</taxon>
    </lineage>
</organism>
<feature type="region of interest" description="Disordered" evidence="1">
    <location>
        <begin position="94"/>
        <end position="126"/>
    </location>
</feature>
<name>A0A1E5R862_9ASCO</name>
<reference evidence="3" key="1">
    <citation type="journal article" date="2016" name="Genome Announc.">
        <title>Genome sequences of three species of Hanseniaspora isolated from spontaneous wine fermentations.</title>
        <authorList>
            <person name="Sternes P.R."/>
            <person name="Lee D."/>
            <person name="Kutyna D.R."/>
            <person name="Borneman A.R."/>
        </authorList>
    </citation>
    <scope>NUCLEOTIDE SEQUENCE [LARGE SCALE GENOMIC DNA]</scope>
    <source>
        <strain evidence="3">AWRI3579</strain>
    </source>
</reference>
<evidence type="ECO:0000313" key="3">
    <source>
        <dbReference type="Proteomes" id="UP000095728"/>
    </source>
</evidence>
<feature type="region of interest" description="Disordered" evidence="1">
    <location>
        <begin position="247"/>
        <end position="300"/>
    </location>
</feature>
<sequence>MSEPLGEVGQTNEKKPDNGDASPVNFLKNIKFRKLSNSEKKPDGQIADQTDDRVDHEKLGGEEYDLSDSNYRDYQENHLKPQTTNQTINKTITQPSIPLNNMNTNLSRTSTNDSSESSETNASATNPVRFIPRTLPIGSIDLEEQAESFPGGTNNLGANNFETQRDSSYRLWKDIDVLDDVKSLIKEHNTKDNANTRDKGPTIDSESNNLDEFPKNYEQELKQLRSHHLKLLNKLREYKNAVSSSTSILLGDNDMGNDPDGPGHDLMGGMSFDVKKNSRNNLGKGRTIDLGDTDQQQQQQQQQLEDANLTQRTLSHNLTHTNTLTNIQTNDPPIPNSISDIQNLLPDEHSLHNKELDSIVDLLNQLQNK</sequence>